<dbReference type="EMBL" id="MK231124">
    <property type="protein sequence ID" value="QED42970.1"/>
    <property type="molecule type" value="Genomic_RNA"/>
</dbReference>
<evidence type="ECO:0000256" key="2">
    <source>
        <dbReference type="ARBA" id="ARBA00022679"/>
    </source>
</evidence>
<gene>
    <name evidence="8" type="primary">ORF2</name>
</gene>
<keyword evidence="1 6" id="KW-0696">RNA-directed RNA polymerase</keyword>
<evidence type="ECO:0000256" key="4">
    <source>
        <dbReference type="ARBA" id="ARBA00022741"/>
    </source>
</evidence>
<keyword evidence="2 6" id="KW-0808">Transferase</keyword>
<proteinExistence type="predicted"/>
<name>A0A7G3KIK3_9VIRU</name>
<feature type="compositionally biased region" description="Polar residues" evidence="7">
    <location>
        <begin position="20"/>
        <end position="38"/>
    </location>
</feature>
<evidence type="ECO:0000313" key="8">
    <source>
        <dbReference type="EMBL" id="QED42970.1"/>
    </source>
</evidence>
<evidence type="ECO:0000256" key="1">
    <source>
        <dbReference type="ARBA" id="ARBA00022484"/>
    </source>
</evidence>
<dbReference type="Pfam" id="PF02123">
    <property type="entry name" value="RdRP_4"/>
    <property type="match status" value="1"/>
</dbReference>
<keyword evidence="4 6" id="KW-0547">Nucleotide-binding</keyword>
<dbReference type="InterPro" id="IPR043502">
    <property type="entry name" value="DNA/RNA_pol_sf"/>
</dbReference>
<evidence type="ECO:0000256" key="3">
    <source>
        <dbReference type="ARBA" id="ARBA00022695"/>
    </source>
</evidence>
<dbReference type="GO" id="GO:0003968">
    <property type="term" value="F:RNA-directed RNA polymerase activity"/>
    <property type="evidence" value="ECO:0007669"/>
    <property type="project" value="UniProtKB-KW"/>
</dbReference>
<dbReference type="EC" id="2.7.7.48" evidence="6"/>
<organism evidence="8">
    <name type="scientific">Monilinia barnavirus A</name>
    <dbReference type="NCBI Taxonomy" id="2592777"/>
    <lineage>
        <taxon>Viruses</taxon>
        <taxon>Riboviria</taxon>
        <taxon>Orthornavirae</taxon>
        <taxon>Pisuviricota</taxon>
        <taxon>Pisoniviricetes</taxon>
        <taxon>Sobelivirales</taxon>
        <taxon>Barnaviridae</taxon>
        <taxon>Barnavirus</taxon>
    </lineage>
</organism>
<dbReference type="PRINTS" id="PR00914">
    <property type="entry name" value="LVIRUSRNAPOL"/>
</dbReference>
<comment type="catalytic activity">
    <reaction evidence="5 6">
        <text>RNA(n) + a ribonucleoside 5'-triphosphate = RNA(n+1) + diphosphate</text>
        <dbReference type="Rhea" id="RHEA:21248"/>
        <dbReference type="Rhea" id="RHEA-COMP:14527"/>
        <dbReference type="Rhea" id="RHEA-COMP:17342"/>
        <dbReference type="ChEBI" id="CHEBI:33019"/>
        <dbReference type="ChEBI" id="CHEBI:61557"/>
        <dbReference type="ChEBI" id="CHEBI:140395"/>
        <dbReference type="EC" id="2.7.7.48"/>
    </reaction>
</comment>
<dbReference type="SUPFAM" id="SSF56672">
    <property type="entry name" value="DNA/RNA polymerases"/>
    <property type="match status" value="1"/>
</dbReference>
<reference evidence="8" key="1">
    <citation type="submission" date="2018-11" db="EMBL/GenBank/DDBJ databases">
        <authorList>
            <person name="Jo Y."/>
            <person name="Cho W.K."/>
        </authorList>
    </citation>
    <scope>NUCLEOTIDE SEQUENCE</scope>
    <source>
        <strain evidence="8">Won</strain>
    </source>
</reference>
<evidence type="ECO:0000256" key="6">
    <source>
        <dbReference type="RuleBase" id="RU364050"/>
    </source>
</evidence>
<protein>
    <recommendedName>
        <fullName evidence="6">RNA-directed RNA polymerase</fullName>
        <ecNumber evidence="6">2.7.7.48</ecNumber>
    </recommendedName>
</protein>
<dbReference type="GO" id="GO:0000166">
    <property type="term" value="F:nucleotide binding"/>
    <property type="evidence" value="ECO:0007669"/>
    <property type="project" value="UniProtKB-KW"/>
</dbReference>
<accession>A0A7G3KIK3</accession>
<evidence type="ECO:0000256" key="7">
    <source>
        <dbReference type="SAM" id="MobiDB-lite"/>
    </source>
</evidence>
<dbReference type="InterPro" id="IPR001795">
    <property type="entry name" value="RNA-dir_pol_luteovirus"/>
</dbReference>
<feature type="compositionally biased region" description="Basic and acidic residues" evidence="7">
    <location>
        <begin position="48"/>
        <end position="69"/>
    </location>
</feature>
<feature type="region of interest" description="Disordered" evidence="7">
    <location>
        <begin position="1"/>
        <end position="93"/>
    </location>
</feature>
<sequence length="691" mass="76419">MSRVFPSANHWSKADVEMGRNNQPLRNCGESETGSSPRQGPETIPFDCETRSDPRTDSHCSGRLGKTEGEDCGDSTTTGPGSETRCPGEENRGIDAGSGLVRYDWGWRPTEECEEVPGDVSLLRVCGRGTWRKPFSGKGMENPTFSETFPEVTGYVVPASSVKRVRNSLWIHARHNVKARRELTKEQISKCVDLVRRKLYAGKRQWLQESISKEANRFRGDVAARSGATTGLGENCWTDKSFAGDEGRVPILLEPPASLRGVDVGSGKCVACTRISLECAERVIRSKGSFYARRVGMQLCRDDLVALYDGLPGSPTTCCGLLRETCRGLVNAIVKAMTHVVPESGPGIPFVEMGNRNKVALEEGVTLELAVVRRMIALLDHEHDAVRNMSAEDLVRKGLVDPVLLFIKGEPHGVEKVEAGKLRLISSCSLVDQIVERILFSKRNNLCIAMHSHIPQKPGMGLHDEGLQSLYAYMRAMQSAGPVCSTDFSGWDWSLGASLFDAMAELRVRDSVVQTGTAFERMVRNRVFCISLSVFYLKDGTMYAQTRRGVQLSGCYITSSGNSDMHELLNEAVCDELAPGSGPQPSAVMGDDGVKRWYAGMAEKYAEYGLKVKGVSVAPEGEFSFCSTHFVGDWRGRPESWRKTLFRFLAHARGAPELREWLHGLYGDLRYHPGLQELVPRLERWVNERGV</sequence>
<keyword evidence="6" id="KW-0693">Viral RNA replication</keyword>
<dbReference type="GO" id="GO:0003723">
    <property type="term" value="F:RNA binding"/>
    <property type="evidence" value="ECO:0007669"/>
    <property type="project" value="InterPro"/>
</dbReference>
<evidence type="ECO:0000256" key="5">
    <source>
        <dbReference type="ARBA" id="ARBA00048744"/>
    </source>
</evidence>
<dbReference type="GO" id="GO:0006351">
    <property type="term" value="P:DNA-templated transcription"/>
    <property type="evidence" value="ECO:0007669"/>
    <property type="project" value="InterPro"/>
</dbReference>
<keyword evidence="3 6" id="KW-0548">Nucleotidyltransferase</keyword>